<feature type="transmembrane region" description="Helical" evidence="2">
    <location>
        <begin position="1379"/>
        <end position="1401"/>
    </location>
</feature>
<gene>
    <name evidence="4" type="ORF">PL78_15070</name>
</gene>
<dbReference type="PANTHER" id="PTHR32305:SF15">
    <property type="entry name" value="PROTEIN RHSA-RELATED"/>
    <property type="match status" value="1"/>
</dbReference>
<dbReference type="Proteomes" id="UP000266744">
    <property type="component" value="Chromosome"/>
</dbReference>
<dbReference type="NCBIfam" id="TIGR01643">
    <property type="entry name" value="YD_repeat_2x"/>
    <property type="match status" value="2"/>
</dbReference>
<organism evidence="4 5">
    <name type="scientific">Yersinia entomophaga</name>
    <dbReference type="NCBI Taxonomy" id="935293"/>
    <lineage>
        <taxon>Bacteria</taxon>
        <taxon>Pseudomonadati</taxon>
        <taxon>Pseudomonadota</taxon>
        <taxon>Gammaproteobacteria</taxon>
        <taxon>Enterobacterales</taxon>
        <taxon>Yersiniaceae</taxon>
        <taxon>Yersinia</taxon>
    </lineage>
</organism>
<accession>A0ABN4PW28</accession>
<name>A0ABN4PW28_YERET</name>
<dbReference type="Gene3D" id="2.180.10.10">
    <property type="entry name" value="RHS repeat-associated core"/>
    <property type="match status" value="2"/>
</dbReference>
<protein>
    <recommendedName>
        <fullName evidence="3">Teneurin-like YD-shell domain-containing protein</fullName>
    </recommendedName>
</protein>
<evidence type="ECO:0000313" key="4">
    <source>
        <dbReference type="EMBL" id="ANI31135.1"/>
    </source>
</evidence>
<keyword evidence="5" id="KW-1185">Reference proteome</keyword>
<evidence type="ECO:0000259" key="3">
    <source>
        <dbReference type="Pfam" id="PF25023"/>
    </source>
</evidence>
<sequence>MQVYSNAFNFSSYLSADVDERTGQYGSIIRLATIYPEGPVENSRDIKIFFSMLDTTDSGYGLGWSISNTEFDSTTSRLRLLSGESFLTDALPPINSYMRIRDRKLKDIAVRRHDANTLHVIYKDGMIDVLRRPRPSDSFKIAQIIFENGEHISFQYNNMGFLSKIVNEESGREILSIEYNTGRISISDSLKDNNRVARTYFSHTNGHLTRATIPIDRNVLPPNPNTLPAYTYRYQTFRNGLIAINNLSNPMGGEDVITYRENGHAYANNTFIPNVIQITHRANGGTADMTRQFTFSTHNFTGFPFSGGFAQGQDNLYLVRSEYNYSTTEQILDSNNSVLQSREITFNRFHLKTLETTEKQGRRLIRRYTYNDITGVMFTDQPANLQLPKEILTRFEIRNSSSNREESIRMISDDFGNELSRTEASGIRYESDYFPVGGIAGLCPPEPHGLFTRFKREERIFPSSGNESTRVTQHTYIQIANFRRNANYVLHASSATNGNLTSRLTYLQNFSNIALHGRIQESAATLNSHTTRTQFSYTTNLDRLTESRKIVGYDATFLTSNRTISLINRLVTEVQKEDAVKLVFEYDINEKLVTEIASPNTQNQARRHYEYHFSISGALANMVINDAKGERYITRYDGFGRNLSSSVIKSNGELLLRRRSYNRLGQLISETAYDHISGQELALNSVYSYDGWGELERTIRPDGSVIVNAYDPIQRVRTEGIEGTHYTRTYFNAFDKATRIQQIDSVGGIVDHFNRTFDGFGRCISEVDIDGHRTHFSYDAFDRLVRESYIPADATSAKVIETEFVSHSIEALKTAIKVDGILVGSRAYDGVGRLTKQSRGNAGESTWSYLNGSTQPNSARSPRGIIQNFQYNAQLLSLEQVKLGSVTTSEFDFDRVTGNLIHTSNNEFKRELHFDTYGHLNKDTQLFDNQSHANNYQYSPAGRLITADSALRDKEMRSYDTAGRIEKASVGSVHLTTHYDRFSRISRVDTSAQQGNVITGVTYDEAGRESIRRIEHNGALLQTITTTYHQNGLIASKMLTNAQGIAIIGETYLYDAYRRLITYSCSGPEYSKDQNGRSLQYQAFTYDALNNITQVISQFTDGTEDISTRSFQGRDPTQLTEIRHTNPSKVLHLNYDASGNLLSDGKRNYHYDELERLINVTENESHISRYHYDAEGRQIKQSANANTTVAFHYSENRIIGASQGNNTSRFVRQEENVLARTTSTQGTELYISDSAASIRGALGQSNDIKQTHYSPYGMAIIDSDNLDISLLEQSRPAFNGEKLDPMTQLYHLGNGRRVYSPELMIFLSPDPLSPFSAAGINSYGYCNGDPINFRDPSGLIQMPRWLTWLLIGIGTALTVLTFGYALVGFAAAGATVATVLGVTGGALGIVSSTLAIAAAAMEEVDARAGWDRSDTIQRLSIASLTFGVLSFVSGLGSAGATVRSTYQTARSPTILFSTGSGAERITFSGISSTSVAARMGLFEGLKALANYDSSLGLFARVVGTVAGVASIPLTIFDIANTSHDLATTSPSSSSNLNAEVRSNPFLPAIDTMQGSLASAHEYYTEFDNHVGRIRASAIEEVYSI</sequence>
<evidence type="ECO:0000256" key="1">
    <source>
        <dbReference type="ARBA" id="ARBA00022737"/>
    </source>
</evidence>
<dbReference type="InterPro" id="IPR022385">
    <property type="entry name" value="Rhs_assc_core"/>
</dbReference>
<evidence type="ECO:0000313" key="5">
    <source>
        <dbReference type="Proteomes" id="UP000266744"/>
    </source>
</evidence>
<dbReference type="InterPro" id="IPR031325">
    <property type="entry name" value="RHS_repeat"/>
</dbReference>
<dbReference type="PANTHER" id="PTHR32305">
    <property type="match status" value="1"/>
</dbReference>
<keyword evidence="2" id="KW-0472">Membrane</keyword>
<dbReference type="Pfam" id="PF25023">
    <property type="entry name" value="TEN_YD-shell"/>
    <property type="match status" value="1"/>
</dbReference>
<keyword evidence="1" id="KW-0677">Repeat</keyword>
<feature type="domain" description="Teneurin-like YD-shell" evidence="3">
    <location>
        <begin position="995"/>
        <end position="1310"/>
    </location>
</feature>
<keyword evidence="2" id="KW-0812">Transmembrane</keyword>
<dbReference type="InterPro" id="IPR050708">
    <property type="entry name" value="T6SS_VgrG/RHS"/>
</dbReference>
<keyword evidence="2" id="KW-1133">Transmembrane helix</keyword>
<reference evidence="5" key="1">
    <citation type="journal article" date="2016" name="Toxins">
        <title>The Draft Genome Sequence of the Yersinia entomophaga Entomopathogenic Type Strain MH96T.</title>
        <authorList>
            <person name="Hurst M.R."/>
            <person name="Beattie A."/>
            <person name="Altermann E."/>
            <person name="Moraga R.M."/>
            <person name="Harper L.A."/>
            <person name="Calder J."/>
            <person name="Laugraud A."/>
        </authorList>
    </citation>
    <scope>NUCLEOTIDE SEQUENCE [LARGE SCALE GENOMIC DNA]</scope>
    <source>
        <strain evidence="5">MH96</strain>
    </source>
</reference>
<dbReference type="InterPro" id="IPR006530">
    <property type="entry name" value="YD"/>
</dbReference>
<proteinExistence type="predicted"/>
<feature type="transmembrane region" description="Helical" evidence="2">
    <location>
        <begin position="1345"/>
        <end position="1367"/>
    </location>
</feature>
<evidence type="ECO:0000256" key="2">
    <source>
        <dbReference type="SAM" id="Phobius"/>
    </source>
</evidence>
<dbReference type="RefSeq" id="WP_064516743.1">
    <property type="nucleotide sequence ID" value="NZ_CP010029.1"/>
</dbReference>
<dbReference type="Pfam" id="PF05593">
    <property type="entry name" value="RHS_repeat"/>
    <property type="match status" value="1"/>
</dbReference>
<dbReference type="EMBL" id="CP010029">
    <property type="protein sequence ID" value="ANI31135.1"/>
    <property type="molecule type" value="Genomic_DNA"/>
</dbReference>
<dbReference type="NCBIfam" id="TIGR03696">
    <property type="entry name" value="Rhs_assc_core"/>
    <property type="match status" value="1"/>
</dbReference>
<feature type="transmembrane region" description="Helical" evidence="2">
    <location>
        <begin position="1421"/>
        <end position="1442"/>
    </location>
</feature>
<dbReference type="InterPro" id="IPR056823">
    <property type="entry name" value="TEN-like_YD-shell"/>
</dbReference>